<keyword evidence="2" id="KW-1185">Reference proteome</keyword>
<protein>
    <submittedName>
        <fullName evidence="1">Uncharacterized protein</fullName>
    </submittedName>
</protein>
<dbReference type="AlphaFoldDB" id="A0AAV7LKB9"/>
<name>A0AAV7LKB9_PLEWA</name>
<evidence type="ECO:0000313" key="2">
    <source>
        <dbReference type="Proteomes" id="UP001066276"/>
    </source>
</evidence>
<comment type="caution">
    <text evidence="1">The sequence shown here is derived from an EMBL/GenBank/DDBJ whole genome shotgun (WGS) entry which is preliminary data.</text>
</comment>
<reference evidence="1" key="1">
    <citation type="journal article" date="2022" name="bioRxiv">
        <title>Sequencing and chromosome-scale assembly of the giantPleurodeles waltlgenome.</title>
        <authorList>
            <person name="Brown T."/>
            <person name="Elewa A."/>
            <person name="Iarovenko S."/>
            <person name="Subramanian E."/>
            <person name="Araus A.J."/>
            <person name="Petzold A."/>
            <person name="Susuki M."/>
            <person name="Suzuki K.-i.T."/>
            <person name="Hayashi T."/>
            <person name="Toyoda A."/>
            <person name="Oliveira C."/>
            <person name="Osipova E."/>
            <person name="Leigh N.D."/>
            <person name="Simon A."/>
            <person name="Yun M.H."/>
        </authorList>
    </citation>
    <scope>NUCLEOTIDE SEQUENCE</scope>
    <source>
        <strain evidence="1">20211129_DDA</strain>
        <tissue evidence="1">Liver</tissue>
    </source>
</reference>
<accession>A0AAV7LKB9</accession>
<organism evidence="1 2">
    <name type="scientific">Pleurodeles waltl</name>
    <name type="common">Iberian ribbed newt</name>
    <dbReference type="NCBI Taxonomy" id="8319"/>
    <lineage>
        <taxon>Eukaryota</taxon>
        <taxon>Metazoa</taxon>
        <taxon>Chordata</taxon>
        <taxon>Craniata</taxon>
        <taxon>Vertebrata</taxon>
        <taxon>Euteleostomi</taxon>
        <taxon>Amphibia</taxon>
        <taxon>Batrachia</taxon>
        <taxon>Caudata</taxon>
        <taxon>Salamandroidea</taxon>
        <taxon>Salamandridae</taxon>
        <taxon>Pleurodelinae</taxon>
        <taxon>Pleurodeles</taxon>
    </lineage>
</organism>
<dbReference type="Proteomes" id="UP001066276">
    <property type="component" value="Chromosome 11"/>
</dbReference>
<gene>
    <name evidence="1" type="ORF">NDU88_004098</name>
</gene>
<sequence length="126" mass="13863">MDCYVRKACRHCLHGDGNKSGHMPAWLLKREWPLLLILGLRDPVASMIFGQVAINLALCDHMWTVYYALEVNGPIEASNVLDSITLPCLAGAQAEKLGQHITLEELQEALKGMARKKCLGPDGLPV</sequence>
<evidence type="ECO:0000313" key="1">
    <source>
        <dbReference type="EMBL" id="KAJ1090970.1"/>
    </source>
</evidence>
<proteinExistence type="predicted"/>
<dbReference type="EMBL" id="JANPWB010000015">
    <property type="protein sequence ID" value="KAJ1090970.1"/>
    <property type="molecule type" value="Genomic_DNA"/>
</dbReference>